<organism evidence="1 2">
    <name type="scientific">Elysia crispata</name>
    <name type="common">lettuce slug</name>
    <dbReference type="NCBI Taxonomy" id="231223"/>
    <lineage>
        <taxon>Eukaryota</taxon>
        <taxon>Metazoa</taxon>
        <taxon>Spiralia</taxon>
        <taxon>Lophotrochozoa</taxon>
        <taxon>Mollusca</taxon>
        <taxon>Gastropoda</taxon>
        <taxon>Heterobranchia</taxon>
        <taxon>Euthyneura</taxon>
        <taxon>Panpulmonata</taxon>
        <taxon>Sacoglossa</taxon>
        <taxon>Placobranchoidea</taxon>
        <taxon>Plakobranchidae</taxon>
        <taxon>Elysia</taxon>
    </lineage>
</organism>
<accession>A0AAE1ACJ0</accession>
<comment type="caution">
    <text evidence="1">The sequence shown here is derived from an EMBL/GenBank/DDBJ whole genome shotgun (WGS) entry which is preliminary data.</text>
</comment>
<dbReference type="EMBL" id="JAWDGP010002230">
    <property type="protein sequence ID" value="KAK3784526.1"/>
    <property type="molecule type" value="Genomic_DNA"/>
</dbReference>
<dbReference type="AlphaFoldDB" id="A0AAE1ACJ0"/>
<protein>
    <submittedName>
        <fullName evidence="1">Uncharacterized protein</fullName>
    </submittedName>
</protein>
<keyword evidence="2" id="KW-1185">Reference proteome</keyword>
<gene>
    <name evidence="1" type="ORF">RRG08_020631</name>
</gene>
<dbReference type="Proteomes" id="UP001283361">
    <property type="component" value="Unassembled WGS sequence"/>
</dbReference>
<name>A0AAE1ACJ0_9GAST</name>
<sequence>MFRSLYYCPGPSIDVPPSLSKSFRHGPSPSIMVRVPLSWSKSLHHGPGPFIMVQVPPSWSRSLCYAKVPQWYIVHHGQCPSPVITIHNFYGSLLGPDHYSTQDSSP</sequence>
<evidence type="ECO:0000313" key="2">
    <source>
        <dbReference type="Proteomes" id="UP001283361"/>
    </source>
</evidence>
<reference evidence="1" key="1">
    <citation type="journal article" date="2023" name="G3 (Bethesda)">
        <title>A reference genome for the long-term kleptoplast-retaining sea slug Elysia crispata morphotype clarki.</title>
        <authorList>
            <person name="Eastman K.E."/>
            <person name="Pendleton A.L."/>
            <person name="Shaikh M.A."/>
            <person name="Suttiyut T."/>
            <person name="Ogas R."/>
            <person name="Tomko P."/>
            <person name="Gavelis G."/>
            <person name="Widhalm J.R."/>
            <person name="Wisecaver J.H."/>
        </authorList>
    </citation>
    <scope>NUCLEOTIDE SEQUENCE</scope>
    <source>
        <strain evidence="1">ECLA1</strain>
    </source>
</reference>
<evidence type="ECO:0000313" key="1">
    <source>
        <dbReference type="EMBL" id="KAK3784526.1"/>
    </source>
</evidence>
<proteinExistence type="predicted"/>